<dbReference type="AlphaFoldDB" id="A0A0P1IKJ8"/>
<sequence length="139" mass="15979">MYFTKFEEPFCAIDDIRKDEFARKYPLLDNRSVHAQWKKGSWQITRIGEIWKRTGKVFSVPYEGIDAYPSFQFAEDGTPLPLMETVLKALPADMTPWQRAFWMTSPQAELGGGYPANSIQTDDNRVVDVASEFGEDFLN</sequence>
<evidence type="ECO:0000313" key="1">
    <source>
        <dbReference type="EMBL" id="CUK20089.1"/>
    </source>
</evidence>
<dbReference type="RefSeq" id="WP_058284070.1">
    <property type="nucleotide sequence ID" value="NZ_CYUD01000025.1"/>
</dbReference>
<dbReference type="EMBL" id="CYUD01000025">
    <property type="protein sequence ID" value="CUK20089.1"/>
    <property type="molecule type" value="Genomic_DNA"/>
</dbReference>
<gene>
    <name evidence="1" type="ORF">RUE5091_04476</name>
</gene>
<protein>
    <recommendedName>
        <fullName evidence="3">Antitoxin Xre/MbcA/ParS-like toxin-binding domain-containing protein</fullName>
    </recommendedName>
</protein>
<evidence type="ECO:0008006" key="3">
    <source>
        <dbReference type="Google" id="ProtNLM"/>
    </source>
</evidence>
<dbReference type="OrthoDB" id="111944at2"/>
<accession>A0A0P1IKJ8</accession>
<reference evidence="2" key="1">
    <citation type="submission" date="2015-09" db="EMBL/GenBank/DDBJ databases">
        <authorList>
            <person name="Rodrigo-Torres L."/>
            <person name="Arahal D.R."/>
        </authorList>
    </citation>
    <scope>NUCLEOTIDE SEQUENCE [LARGE SCALE GENOMIC DNA]</scope>
    <source>
        <strain evidence="2">CECT 5091</strain>
    </source>
</reference>
<dbReference type="Proteomes" id="UP000051260">
    <property type="component" value="Unassembled WGS sequence"/>
</dbReference>
<dbReference type="STRING" id="1715692.RUE5091_04476"/>
<evidence type="ECO:0000313" key="2">
    <source>
        <dbReference type="Proteomes" id="UP000051260"/>
    </source>
</evidence>
<proteinExistence type="predicted"/>
<organism evidence="1 2">
    <name type="scientific">Ruegeria denitrificans</name>
    <dbReference type="NCBI Taxonomy" id="1715692"/>
    <lineage>
        <taxon>Bacteria</taxon>
        <taxon>Pseudomonadati</taxon>
        <taxon>Pseudomonadota</taxon>
        <taxon>Alphaproteobacteria</taxon>
        <taxon>Rhodobacterales</taxon>
        <taxon>Roseobacteraceae</taxon>
        <taxon>Ruegeria</taxon>
    </lineage>
</organism>
<keyword evidence="2" id="KW-1185">Reference proteome</keyword>
<name>A0A0P1IKJ8_9RHOB</name>